<gene>
    <name evidence="1" type="ORF">HAX54_005234</name>
</gene>
<reference evidence="1 2" key="1">
    <citation type="journal article" date="2021" name="BMC Genomics">
        <title>Datura genome reveals duplications of psychoactive alkaloid biosynthetic genes and high mutation rate following tissue culture.</title>
        <authorList>
            <person name="Rajewski A."/>
            <person name="Carter-House D."/>
            <person name="Stajich J."/>
            <person name="Litt A."/>
        </authorList>
    </citation>
    <scope>NUCLEOTIDE SEQUENCE [LARGE SCALE GENOMIC DNA]</scope>
    <source>
        <strain evidence="1">AR-01</strain>
    </source>
</reference>
<protein>
    <submittedName>
        <fullName evidence="1">Uncharacterized protein</fullName>
    </submittedName>
</protein>
<sequence>NKSHGFEIFEAKNSMCCQAELKRSKCHSKMEVGIVRAHQGTDLCDEQAYPHNGWGDAEAHAA</sequence>
<proteinExistence type="predicted"/>
<name>A0ABS8T8E0_DATST</name>
<accession>A0ABS8T8E0</accession>
<comment type="caution">
    <text evidence="1">The sequence shown here is derived from an EMBL/GenBank/DDBJ whole genome shotgun (WGS) entry which is preliminary data.</text>
</comment>
<feature type="non-terminal residue" evidence="1">
    <location>
        <position position="1"/>
    </location>
</feature>
<dbReference type="EMBL" id="JACEIK010001256">
    <property type="protein sequence ID" value="MCD7467675.1"/>
    <property type="molecule type" value="Genomic_DNA"/>
</dbReference>
<keyword evidence="2" id="KW-1185">Reference proteome</keyword>
<evidence type="ECO:0000313" key="1">
    <source>
        <dbReference type="EMBL" id="MCD7467675.1"/>
    </source>
</evidence>
<organism evidence="1 2">
    <name type="scientific">Datura stramonium</name>
    <name type="common">Jimsonweed</name>
    <name type="synonym">Common thornapple</name>
    <dbReference type="NCBI Taxonomy" id="4076"/>
    <lineage>
        <taxon>Eukaryota</taxon>
        <taxon>Viridiplantae</taxon>
        <taxon>Streptophyta</taxon>
        <taxon>Embryophyta</taxon>
        <taxon>Tracheophyta</taxon>
        <taxon>Spermatophyta</taxon>
        <taxon>Magnoliopsida</taxon>
        <taxon>eudicotyledons</taxon>
        <taxon>Gunneridae</taxon>
        <taxon>Pentapetalae</taxon>
        <taxon>asterids</taxon>
        <taxon>lamiids</taxon>
        <taxon>Solanales</taxon>
        <taxon>Solanaceae</taxon>
        <taxon>Solanoideae</taxon>
        <taxon>Datureae</taxon>
        <taxon>Datura</taxon>
    </lineage>
</organism>
<evidence type="ECO:0000313" key="2">
    <source>
        <dbReference type="Proteomes" id="UP000823775"/>
    </source>
</evidence>
<dbReference type="Proteomes" id="UP000823775">
    <property type="component" value="Unassembled WGS sequence"/>
</dbReference>